<comment type="caution">
    <text evidence="5">The sequence shown here is derived from an EMBL/GenBank/DDBJ whole genome shotgun (WGS) entry which is preliminary data.</text>
</comment>
<dbReference type="PANTHER" id="PTHR30024">
    <property type="entry name" value="ALIPHATIC SULFONATES-BINDING PROTEIN-RELATED"/>
    <property type="match status" value="1"/>
</dbReference>
<dbReference type="PANTHER" id="PTHR30024:SF47">
    <property type="entry name" value="TAURINE-BINDING PERIPLASMIC PROTEIN"/>
    <property type="match status" value="1"/>
</dbReference>
<dbReference type="Gene3D" id="3.40.190.10">
    <property type="entry name" value="Periplasmic binding protein-like II"/>
    <property type="match status" value="2"/>
</dbReference>
<evidence type="ECO:0000256" key="3">
    <source>
        <dbReference type="ARBA" id="ARBA00022729"/>
    </source>
</evidence>
<dbReference type="EMBL" id="JAGGLI010000001">
    <property type="protein sequence ID" value="MBP2026229.1"/>
    <property type="molecule type" value="Genomic_DNA"/>
</dbReference>
<gene>
    <name evidence="5" type="ORF">J2Z35_000018</name>
</gene>
<keyword evidence="6" id="KW-1185">Reference proteome</keyword>
<comment type="similarity">
    <text evidence="2">Belongs to the bacterial solute-binding protein SsuA/TauA family.</text>
</comment>
<evidence type="ECO:0000313" key="5">
    <source>
        <dbReference type="EMBL" id="MBP2026229.1"/>
    </source>
</evidence>
<accession>A0ABS4KEP3</accession>
<proteinExistence type="inferred from homology"/>
<evidence type="ECO:0000256" key="2">
    <source>
        <dbReference type="ARBA" id="ARBA00010742"/>
    </source>
</evidence>
<feature type="chain" id="PRO_5046741295" evidence="4">
    <location>
        <begin position="26"/>
        <end position="313"/>
    </location>
</feature>
<evidence type="ECO:0000256" key="4">
    <source>
        <dbReference type="SAM" id="SignalP"/>
    </source>
</evidence>
<dbReference type="SUPFAM" id="SSF53850">
    <property type="entry name" value="Periplasmic binding protein-like II"/>
    <property type="match status" value="1"/>
</dbReference>
<comment type="subcellular location">
    <subcellularLocation>
        <location evidence="1">Periplasm</location>
    </subcellularLocation>
</comment>
<protein>
    <submittedName>
        <fullName evidence="5">NitT/TauT family transport system substrate-binding protein</fullName>
    </submittedName>
</protein>
<dbReference type="Proteomes" id="UP001314903">
    <property type="component" value="Unassembled WGS sequence"/>
</dbReference>
<evidence type="ECO:0000313" key="6">
    <source>
        <dbReference type="Proteomes" id="UP001314903"/>
    </source>
</evidence>
<dbReference type="Pfam" id="PF13379">
    <property type="entry name" value="NMT1_2"/>
    <property type="match status" value="1"/>
</dbReference>
<evidence type="ECO:0000256" key="1">
    <source>
        <dbReference type="ARBA" id="ARBA00004418"/>
    </source>
</evidence>
<dbReference type="RefSeq" id="WP_209658086.1">
    <property type="nucleotide sequence ID" value="NZ_JAGGLI010000001.1"/>
</dbReference>
<organism evidence="5 6">
    <name type="scientific">Acetoanaerobium pronyense</name>
    <dbReference type="NCBI Taxonomy" id="1482736"/>
    <lineage>
        <taxon>Bacteria</taxon>
        <taxon>Bacillati</taxon>
        <taxon>Bacillota</taxon>
        <taxon>Clostridia</taxon>
        <taxon>Peptostreptococcales</taxon>
        <taxon>Filifactoraceae</taxon>
        <taxon>Acetoanaerobium</taxon>
    </lineage>
</organism>
<keyword evidence="3 4" id="KW-0732">Signal</keyword>
<dbReference type="PROSITE" id="PS51257">
    <property type="entry name" value="PROKAR_LIPOPROTEIN"/>
    <property type="match status" value="1"/>
</dbReference>
<sequence>MKNSIKVVVLIIAMSIFMFSGCTVGNNTEVTESKTEEVSADMNLKIGVMPAVDAAPIFVAQEKGYFEQLGLDLEVELFTSGQDRQSALQTGQVDGAISDIIALLMNVQGGFDIKGTMLTDGMFPILVREGFEDKENISMALMEVSVTNYLADEWLSENHDIEKIFINEIPARLEMIKTGNVDMGVFPEPVATMGSLDRLEKIIYENKDGYCPDIFVFTEKAINEKEGAIKAFHEGYNMAVKDINEDDSLARELLIKKLSLIEDIKDMMDLPEYKIAQLPNDEYVSQIINWIEKELGKEISIEASDIFERKFIN</sequence>
<reference evidence="5 6" key="1">
    <citation type="submission" date="2021-03" db="EMBL/GenBank/DDBJ databases">
        <title>Genomic Encyclopedia of Type Strains, Phase IV (KMG-IV): sequencing the most valuable type-strain genomes for metagenomic binning, comparative biology and taxonomic classification.</title>
        <authorList>
            <person name="Goeker M."/>
        </authorList>
    </citation>
    <scope>NUCLEOTIDE SEQUENCE [LARGE SCALE GENOMIC DNA]</scope>
    <source>
        <strain evidence="5 6">DSM 27512</strain>
    </source>
</reference>
<name>A0ABS4KEP3_9FIRM</name>
<feature type="signal peptide" evidence="4">
    <location>
        <begin position="1"/>
        <end position="25"/>
    </location>
</feature>